<keyword evidence="2" id="KW-1185">Reference proteome</keyword>
<protein>
    <submittedName>
        <fullName evidence="1">Uncharacterized protein</fullName>
    </submittedName>
</protein>
<evidence type="ECO:0000313" key="2">
    <source>
        <dbReference type="Proteomes" id="UP001356427"/>
    </source>
</evidence>
<dbReference type="AlphaFoldDB" id="A0AAN8LQE2"/>
<name>A0AAN8LQE2_9TELE</name>
<gene>
    <name evidence="1" type="ORF">J4Q44_G00246310</name>
</gene>
<evidence type="ECO:0000313" key="1">
    <source>
        <dbReference type="EMBL" id="KAK6305851.1"/>
    </source>
</evidence>
<organism evidence="1 2">
    <name type="scientific">Coregonus suidteri</name>
    <dbReference type="NCBI Taxonomy" id="861788"/>
    <lineage>
        <taxon>Eukaryota</taxon>
        <taxon>Metazoa</taxon>
        <taxon>Chordata</taxon>
        <taxon>Craniata</taxon>
        <taxon>Vertebrata</taxon>
        <taxon>Euteleostomi</taxon>
        <taxon>Actinopterygii</taxon>
        <taxon>Neopterygii</taxon>
        <taxon>Teleostei</taxon>
        <taxon>Protacanthopterygii</taxon>
        <taxon>Salmoniformes</taxon>
        <taxon>Salmonidae</taxon>
        <taxon>Coregoninae</taxon>
        <taxon>Coregonus</taxon>
    </lineage>
</organism>
<sequence>MNITRPEPSPNPCLVVGGCRAIIGSTTAPPTTHPRRPLCSLDYSASLLNLLNKHSPSFQLTLSWSASGFWLCNS</sequence>
<dbReference type="Proteomes" id="UP001356427">
    <property type="component" value="Unassembled WGS sequence"/>
</dbReference>
<accession>A0AAN8LQE2</accession>
<dbReference type="EMBL" id="JAGTTL010000022">
    <property type="protein sequence ID" value="KAK6305851.1"/>
    <property type="molecule type" value="Genomic_DNA"/>
</dbReference>
<comment type="caution">
    <text evidence="1">The sequence shown here is derived from an EMBL/GenBank/DDBJ whole genome shotgun (WGS) entry which is preliminary data.</text>
</comment>
<proteinExistence type="predicted"/>
<dbReference type="PROSITE" id="PS51257">
    <property type="entry name" value="PROKAR_LIPOPROTEIN"/>
    <property type="match status" value="1"/>
</dbReference>
<reference evidence="1 2" key="1">
    <citation type="submission" date="2021-04" db="EMBL/GenBank/DDBJ databases">
        <authorList>
            <person name="De Guttry C."/>
            <person name="Zahm M."/>
            <person name="Klopp C."/>
            <person name="Cabau C."/>
            <person name="Louis A."/>
            <person name="Berthelot C."/>
            <person name="Parey E."/>
            <person name="Roest Crollius H."/>
            <person name="Montfort J."/>
            <person name="Robinson-Rechavi M."/>
            <person name="Bucao C."/>
            <person name="Bouchez O."/>
            <person name="Gislard M."/>
            <person name="Lluch J."/>
            <person name="Milhes M."/>
            <person name="Lampietro C."/>
            <person name="Lopez Roques C."/>
            <person name="Donnadieu C."/>
            <person name="Braasch I."/>
            <person name="Desvignes T."/>
            <person name="Postlethwait J."/>
            <person name="Bobe J."/>
            <person name="Wedekind C."/>
            <person name="Guiguen Y."/>
        </authorList>
    </citation>
    <scope>NUCLEOTIDE SEQUENCE [LARGE SCALE GENOMIC DNA]</scope>
    <source>
        <strain evidence="1">Cs_M1</strain>
        <tissue evidence="1">Blood</tissue>
    </source>
</reference>